<dbReference type="GO" id="GO:0006898">
    <property type="term" value="P:receptor-mediated endocytosis"/>
    <property type="evidence" value="ECO:0007669"/>
    <property type="project" value="TreeGrafter"/>
</dbReference>
<evidence type="ECO:0000256" key="11">
    <source>
        <dbReference type="PROSITE-ProRule" id="PRU00124"/>
    </source>
</evidence>
<evidence type="ECO:0000256" key="1">
    <source>
        <dbReference type="ARBA" id="ARBA00004167"/>
    </source>
</evidence>
<dbReference type="Proteomes" id="UP001374579">
    <property type="component" value="Unassembled WGS sequence"/>
</dbReference>
<dbReference type="Gene3D" id="4.10.400.10">
    <property type="entry name" value="Low-density Lipoprotein Receptor"/>
    <property type="match status" value="5"/>
</dbReference>
<dbReference type="PRINTS" id="PR00261">
    <property type="entry name" value="LDLRECEPTOR"/>
</dbReference>
<gene>
    <name evidence="14" type="ORF">V1264_004945</name>
</gene>
<evidence type="ECO:0000256" key="9">
    <source>
        <dbReference type="ARBA" id="ARBA00023157"/>
    </source>
</evidence>
<dbReference type="SMART" id="SM00192">
    <property type="entry name" value="LDLa"/>
    <property type="match status" value="5"/>
</dbReference>
<keyword evidence="7 12" id="KW-1133">Transmembrane helix</keyword>
<feature type="signal peptide" evidence="13">
    <location>
        <begin position="1"/>
        <end position="21"/>
    </location>
</feature>
<keyword evidence="15" id="KW-1185">Reference proteome</keyword>
<keyword evidence="10" id="KW-0325">Glycoprotein</keyword>
<evidence type="ECO:0000256" key="5">
    <source>
        <dbReference type="ARBA" id="ARBA00022729"/>
    </source>
</evidence>
<dbReference type="GO" id="GO:0034185">
    <property type="term" value="F:apolipoprotein binding"/>
    <property type="evidence" value="ECO:0007669"/>
    <property type="project" value="TreeGrafter"/>
</dbReference>
<dbReference type="InterPro" id="IPR036055">
    <property type="entry name" value="LDL_receptor-like_sf"/>
</dbReference>
<evidence type="ECO:0000256" key="4">
    <source>
        <dbReference type="ARBA" id="ARBA00022692"/>
    </source>
</evidence>
<dbReference type="GO" id="GO:0005886">
    <property type="term" value="C:plasma membrane"/>
    <property type="evidence" value="ECO:0007669"/>
    <property type="project" value="TreeGrafter"/>
</dbReference>
<evidence type="ECO:0000256" key="10">
    <source>
        <dbReference type="ARBA" id="ARBA00023180"/>
    </source>
</evidence>
<dbReference type="GO" id="GO:0150094">
    <property type="term" value="P:amyloid-beta clearance by cellular catabolic process"/>
    <property type="evidence" value="ECO:0007669"/>
    <property type="project" value="TreeGrafter"/>
</dbReference>
<keyword evidence="5 13" id="KW-0732">Signal</keyword>
<evidence type="ECO:0000256" key="12">
    <source>
        <dbReference type="SAM" id="Phobius"/>
    </source>
</evidence>
<evidence type="ECO:0000256" key="3">
    <source>
        <dbReference type="ARBA" id="ARBA00009939"/>
    </source>
</evidence>
<name>A0AAN9G7R0_9CAEN</name>
<dbReference type="AlphaFoldDB" id="A0AAN9G7R0"/>
<dbReference type="SUPFAM" id="SSF57424">
    <property type="entry name" value="LDL receptor-like module"/>
    <property type="match status" value="5"/>
</dbReference>
<dbReference type="CDD" id="cd00112">
    <property type="entry name" value="LDLa"/>
    <property type="match status" value="4"/>
</dbReference>
<comment type="subcellular location">
    <subcellularLocation>
        <location evidence="2">Endomembrane system</location>
    </subcellularLocation>
    <subcellularLocation>
        <location evidence="1">Membrane</location>
        <topology evidence="1">Single-pass membrane protein</topology>
    </subcellularLocation>
</comment>
<feature type="disulfide bond" evidence="11">
    <location>
        <begin position="224"/>
        <end position="242"/>
    </location>
</feature>
<dbReference type="EMBL" id="JBAMIC010000013">
    <property type="protein sequence ID" value="KAK7098057.1"/>
    <property type="molecule type" value="Genomic_DNA"/>
</dbReference>
<evidence type="ECO:0000256" key="8">
    <source>
        <dbReference type="ARBA" id="ARBA00023136"/>
    </source>
</evidence>
<feature type="disulfide bond" evidence="11">
    <location>
        <begin position="332"/>
        <end position="350"/>
    </location>
</feature>
<dbReference type="GO" id="GO:0150093">
    <property type="term" value="P:amyloid-beta clearance by transcytosis"/>
    <property type="evidence" value="ECO:0007669"/>
    <property type="project" value="TreeGrafter"/>
</dbReference>
<dbReference type="GO" id="GO:0038024">
    <property type="term" value="F:cargo receptor activity"/>
    <property type="evidence" value="ECO:0007669"/>
    <property type="project" value="TreeGrafter"/>
</dbReference>
<feature type="disulfide bond" evidence="11">
    <location>
        <begin position="188"/>
        <end position="206"/>
    </location>
</feature>
<evidence type="ECO:0000313" key="14">
    <source>
        <dbReference type="EMBL" id="KAK7098057.1"/>
    </source>
</evidence>
<protein>
    <submittedName>
        <fullName evidence="14">Uncharacterized protein</fullName>
    </submittedName>
</protein>
<dbReference type="Pfam" id="PF00057">
    <property type="entry name" value="Ldl_recept_a"/>
    <property type="match status" value="5"/>
</dbReference>
<sequence>MMKAVLLFLCIVAIKTVSAAAQNITLGTTSTPSSTSTPTNQNGNTTFVAASTRAARPTTTQAPELSLDENCGKSVSVKWNSTTYHAYNRSEYWSDCTVHFQRADQGKIQLTARFELKTSLCHVNVLNGNNRSSLINGPFITPYSHARSTITSGASGKLSVSVQGQLCAYVNLSISVREACPALASFPCDNDKCLPQSFVCDGFDNCGDNSDESHCRPRCPEFTCTNGNCVPWSYKCDGDNDCHDNSDEANCHTHCSEFTCTNGHCVPKSFECDGGNDCGDNSDEANCPTTCPEFTCTNGHCVPKSYECDGDNDCGDNSDETYCPTTCSTFTCANGHCVSWSDRCDDYDDCGDYSDESGCTTFYWSGGAYAGISIGVFAFFSIITGLFFYRRRRMAVAGPRILIPHSQARVVQSRW</sequence>
<feature type="disulfide bond" evidence="11">
    <location>
        <begin position="260"/>
        <end position="278"/>
    </location>
</feature>
<comment type="similarity">
    <text evidence="3">Belongs to the LDLR family.</text>
</comment>
<feature type="disulfide bond" evidence="11">
    <location>
        <begin position="200"/>
        <end position="215"/>
    </location>
</feature>
<dbReference type="FunFam" id="4.10.400.10:FF:000034">
    <property type="entry name" value="Low-density lipoprotein receptor-related protein 2"/>
    <property type="match status" value="1"/>
</dbReference>
<feature type="disulfide bond" evidence="11">
    <location>
        <begin position="296"/>
        <end position="314"/>
    </location>
</feature>
<keyword evidence="6" id="KW-0677">Repeat</keyword>
<dbReference type="InterPro" id="IPR023415">
    <property type="entry name" value="LDLR_class-A_CS"/>
</dbReference>
<evidence type="ECO:0000256" key="13">
    <source>
        <dbReference type="SAM" id="SignalP"/>
    </source>
</evidence>
<evidence type="ECO:0000256" key="6">
    <source>
        <dbReference type="ARBA" id="ARBA00022737"/>
    </source>
</evidence>
<comment type="caution">
    <text evidence="11">Lacks conserved residue(s) required for the propagation of feature annotation.</text>
</comment>
<dbReference type="InterPro" id="IPR050685">
    <property type="entry name" value="LDLR"/>
</dbReference>
<keyword evidence="4 12" id="KW-0812">Transmembrane</keyword>
<feature type="disulfide bond" evidence="11">
    <location>
        <begin position="236"/>
        <end position="251"/>
    </location>
</feature>
<dbReference type="PROSITE" id="PS50068">
    <property type="entry name" value="LDLRA_2"/>
    <property type="match status" value="5"/>
</dbReference>
<dbReference type="GO" id="GO:0012505">
    <property type="term" value="C:endomembrane system"/>
    <property type="evidence" value="ECO:0007669"/>
    <property type="project" value="UniProtKB-SubCell"/>
</dbReference>
<dbReference type="FunFam" id="4.10.400.10:FF:000024">
    <property type="entry name" value="Low-density lipoprotein RecePtor related"/>
    <property type="match status" value="1"/>
</dbReference>
<feature type="chain" id="PRO_5042824254" evidence="13">
    <location>
        <begin position="22"/>
        <end position="415"/>
    </location>
</feature>
<comment type="caution">
    <text evidence="14">The sequence shown here is derived from an EMBL/GenBank/DDBJ whole genome shotgun (WGS) entry which is preliminary data.</text>
</comment>
<evidence type="ECO:0000256" key="7">
    <source>
        <dbReference type="ARBA" id="ARBA00022989"/>
    </source>
</evidence>
<evidence type="ECO:0000313" key="15">
    <source>
        <dbReference type="Proteomes" id="UP001374579"/>
    </source>
</evidence>
<feature type="transmembrane region" description="Helical" evidence="12">
    <location>
        <begin position="362"/>
        <end position="389"/>
    </location>
</feature>
<feature type="disulfide bond" evidence="11">
    <location>
        <begin position="308"/>
        <end position="323"/>
    </location>
</feature>
<dbReference type="PROSITE" id="PS01209">
    <property type="entry name" value="LDLRA_1"/>
    <property type="match status" value="4"/>
</dbReference>
<dbReference type="GO" id="GO:0006909">
    <property type="term" value="P:phagocytosis"/>
    <property type="evidence" value="ECO:0007669"/>
    <property type="project" value="TreeGrafter"/>
</dbReference>
<organism evidence="14 15">
    <name type="scientific">Littorina saxatilis</name>
    <dbReference type="NCBI Taxonomy" id="31220"/>
    <lineage>
        <taxon>Eukaryota</taxon>
        <taxon>Metazoa</taxon>
        <taxon>Spiralia</taxon>
        <taxon>Lophotrochozoa</taxon>
        <taxon>Mollusca</taxon>
        <taxon>Gastropoda</taxon>
        <taxon>Caenogastropoda</taxon>
        <taxon>Littorinimorpha</taxon>
        <taxon>Littorinoidea</taxon>
        <taxon>Littorinidae</taxon>
        <taxon>Littorina</taxon>
    </lineage>
</organism>
<reference evidence="14 15" key="1">
    <citation type="submission" date="2024-02" db="EMBL/GenBank/DDBJ databases">
        <title>Chromosome-scale genome assembly of the rough periwinkle Littorina saxatilis.</title>
        <authorList>
            <person name="De Jode A."/>
            <person name="Faria R."/>
            <person name="Formenti G."/>
            <person name="Sims Y."/>
            <person name="Smith T.P."/>
            <person name="Tracey A."/>
            <person name="Wood J.M.D."/>
            <person name="Zagrodzka Z.B."/>
            <person name="Johannesson K."/>
            <person name="Butlin R.K."/>
            <person name="Leder E.H."/>
        </authorList>
    </citation>
    <scope>NUCLEOTIDE SEQUENCE [LARGE SCALE GENOMIC DNA]</scope>
    <source>
        <strain evidence="14">Snail1</strain>
        <tissue evidence="14">Muscle</tissue>
    </source>
</reference>
<proteinExistence type="inferred from homology"/>
<evidence type="ECO:0000256" key="2">
    <source>
        <dbReference type="ARBA" id="ARBA00004308"/>
    </source>
</evidence>
<dbReference type="InterPro" id="IPR002172">
    <property type="entry name" value="LDrepeatLR_classA_rpt"/>
</dbReference>
<dbReference type="PANTHER" id="PTHR24270">
    <property type="entry name" value="LOW-DENSITY LIPOPROTEIN RECEPTOR-RELATED"/>
    <property type="match status" value="1"/>
</dbReference>
<feature type="disulfide bond" evidence="11">
    <location>
        <begin position="344"/>
        <end position="359"/>
    </location>
</feature>
<keyword evidence="9 11" id="KW-1015">Disulfide bond</keyword>
<feature type="disulfide bond" evidence="11">
    <location>
        <begin position="272"/>
        <end position="287"/>
    </location>
</feature>
<dbReference type="PANTHER" id="PTHR24270:SF23">
    <property type="entry name" value="PROLOW-DENSITY LIPOPROTEIN RECEPTOR-RELATED PROTEIN 1"/>
    <property type="match status" value="1"/>
</dbReference>
<keyword evidence="8 12" id="KW-0472">Membrane</keyword>
<accession>A0AAN9G7R0</accession>